<dbReference type="InterPro" id="IPR042252">
    <property type="entry name" value="MtfA_N"/>
</dbReference>
<dbReference type="EMBL" id="MWQO01000028">
    <property type="protein sequence ID" value="THD10431.1"/>
    <property type="molecule type" value="Genomic_DNA"/>
</dbReference>
<dbReference type="Gene3D" id="3.40.390.10">
    <property type="entry name" value="Collagenase (Catalytic Domain)"/>
    <property type="match status" value="1"/>
</dbReference>
<gene>
    <name evidence="1" type="ORF">B1806_08695</name>
</gene>
<dbReference type="CDD" id="cd20169">
    <property type="entry name" value="Peptidase_M90_mtfA"/>
    <property type="match status" value="1"/>
</dbReference>
<dbReference type="PANTHER" id="PTHR30164:SF2">
    <property type="entry name" value="PROTEIN MTFA"/>
    <property type="match status" value="1"/>
</dbReference>
<keyword evidence="2" id="KW-1185">Reference proteome</keyword>
<reference evidence="1 2" key="1">
    <citation type="submission" date="2017-02" db="EMBL/GenBank/DDBJ databases">
        <title>Whole genome sequencing of Metallibacterium scheffleri DSM 24874 (T).</title>
        <authorList>
            <person name="Kumar S."/>
            <person name="Patil P."/>
            <person name="Patil P.B."/>
        </authorList>
    </citation>
    <scope>NUCLEOTIDE SEQUENCE [LARGE SCALE GENOMIC DNA]</scope>
    <source>
        <strain evidence="1 2">DSM 24874</strain>
    </source>
</reference>
<dbReference type="GO" id="GO:0008237">
    <property type="term" value="F:metallopeptidase activity"/>
    <property type="evidence" value="ECO:0007669"/>
    <property type="project" value="InterPro"/>
</dbReference>
<dbReference type="Gene3D" id="1.10.472.150">
    <property type="entry name" value="Glucose-regulated metallo-peptidase M90, N-terminal domain"/>
    <property type="match status" value="1"/>
</dbReference>
<dbReference type="SUPFAM" id="SSF55486">
    <property type="entry name" value="Metalloproteases ('zincins'), catalytic domain"/>
    <property type="match status" value="1"/>
</dbReference>
<comment type="caution">
    <text evidence="1">The sequence shown here is derived from an EMBL/GenBank/DDBJ whole genome shotgun (WGS) entry which is preliminary data.</text>
</comment>
<name>A0A4V3UTF2_9GAMM</name>
<dbReference type="InterPro" id="IPR010384">
    <property type="entry name" value="MtfA_fam"/>
</dbReference>
<evidence type="ECO:0000313" key="1">
    <source>
        <dbReference type="EMBL" id="THD10431.1"/>
    </source>
</evidence>
<dbReference type="GO" id="GO:0004177">
    <property type="term" value="F:aminopeptidase activity"/>
    <property type="evidence" value="ECO:0007669"/>
    <property type="project" value="TreeGrafter"/>
</dbReference>
<dbReference type="AlphaFoldDB" id="A0A4V3UTF2"/>
<dbReference type="InterPro" id="IPR024079">
    <property type="entry name" value="MetalloPept_cat_dom_sf"/>
</dbReference>
<evidence type="ECO:0008006" key="3">
    <source>
        <dbReference type="Google" id="ProtNLM"/>
    </source>
</evidence>
<sequence length="259" mass="28393">MPLGGWFAALRARLFSVRAIPDPIWRDALAAAPLCAALDGARQQRLRVLCAQFLAHKRFSAEAGAQLDDLRCLLIAQQACLPVLELGFAALHGWREVIVYPGEFRVRHPRQDRSTGVITEQDETLIGEAWARGPVVLSWASVSHDLAHPHDGFNVVVHEIAHKLDQLDGAMDGVPALPPGLSRHVWLDVFQRAFDHLQRQLDNGQHGAIDAYAATNPEEYFAVTSELHFSRPVQLAQAAPEVARLLTGLYGAPPAALVP</sequence>
<proteinExistence type="predicted"/>
<organism evidence="1 2">
    <name type="scientific">Metallibacterium scheffleri</name>
    <dbReference type="NCBI Taxonomy" id="993689"/>
    <lineage>
        <taxon>Bacteria</taxon>
        <taxon>Pseudomonadati</taxon>
        <taxon>Pseudomonadota</taxon>
        <taxon>Gammaproteobacteria</taxon>
        <taxon>Lysobacterales</taxon>
        <taxon>Rhodanobacteraceae</taxon>
        <taxon>Metallibacterium</taxon>
    </lineage>
</organism>
<dbReference type="GO" id="GO:0005829">
    <property type="term" value="C:cytosol"/>
    <property type="evidence" value="ECO:0007669"/>
    <property type="project" value="TreeGrafter"/>
</dbReference>
<dbReference type="PANTHER" id="PTHR30164">
    <property type="entry name" value="MTFA PEPTIDASE"/>
    <property type="match status" value="1"/>
</dbReference>
<dbReference type="Pfam" id="PF06167">
    <property type="entry name" value="Peptidase_M90"/>
    <property type="match status" value="1"/>
</dbReference>
<dbReference type="Proteomes" id="UP000307749">
    <property type="component" value="Unassembled WGS sequence"/>
</dbReference>
<accession>A0A4V3UTF2</accession>
<dbReference type="STRING" id="993689.GCA_002077135_01862"/>
<evidence type="ECO:0000313" key="2">
    <source>
        <dbReference type="Proteomes" id="UP000307749"/>
    </source>
</evidence>
<protein>
    <recommendedName>
        <fullName evidence="3">Zinc-dependent peptidase</fullName>
    </recommendedName>
</protein>